<protein>
    <recommendedName>
        <fullName evidence="17">Carbonic anhydrase</fullName>
        <ecNumber evidence="17">4.2.1.1</ecNumber>
    </recommendedName>
</protein>
<comment type="function">
    <text evidence="17">Reversible hydration of carbon dioxide.</text>
</comment>
<evidence type="ECO:0000256" key="2">
    <source>
        <dbReference type="ARBA" id="ARBA00004609"/>
    </source>
</evidence>
<dbReference type="GO" id="GO:0004089">
    <property type="term" value="F:carbonate dehydratase activity"/>
    <property type="evidence" value="ECO:0007669"/>
    <property type="project" value="UniProtKB-UniRule"/>
</dbReference>
<dbReference type="SMART" id="SM01057">
    <property type="entry name" value="Carb_anhydrase"/>
    <property type="match status" value="1"/>
</dbReference>
<evidence type="ECO:0000256" key="1">
    <source>
        <dbReference type="ARBA" id="ARBA00001947"/>
    </source>
</evidence>
<dbReference type="GO" id="GO:0008270">
    <property type="term" value="F:zinc ion binding"/>
    <property type="evidence" value="ECO:0007669"/>
    <property type="project" value="UniProtKB-UniRule"/>
</dbReference>
<keyword evidence="8" id="KW-0732">Signal</keyword>
<evidence type="ECO:0000256" key="3">
    <source>
        <dbReference type="ARBA" id="ARBA00010718"/>
    </source>
</evidence>
<comment type="subunit">
    <text evidence="4">Interacts with SLC4A4.</text>
</comment>
<dbReference type="AlphaFoldDB" id="A0A091DM79"/>
<reference evidence="20 21" key="1">
    <citation type="submission" date="2013-11" db="EMBL/GenBank/DDBJ databases">
        <title>The Damaraland mole rat (Fukomys damarensis) genome and evolution of African mole rats.</title>
        <authorList>
            <person name="Gladyshev V.N."/>
            <person name="Fang X."/>
        </authorList>
    </citation>
    <scope>NUCLEOTIDE SEQUENCE [LARGE SCALE GENOMIC DNA]</scope>
    <source>
        <tissue evidence="20">Liver</tissue>
    </source>
</reference>
<dbReference type="Gene3D" id="3.10.200.10">
    <property type="entry name" value="Alpha carbonic anhydrase"/>
    <property type="match status" value="1"/>
</dbReference>
<dbReference type="STRING" id="885580.ENSFDAP00000007838"/>
<gene>
    <name evidence="20" type="ORF">H920_06431</name>
</gene>
<comment type="function">
    <text evidence="15">Catalyzes the reversible hydration of carbon dioxide into bicarbonate and protons and thus is essential to maintaining intracellular and extracellular pH. May stimulate the sodium/bicarbonate transporter activity of SLC4A4 that acts in pH homeostasis. It is essential for acid overload removal from the retina and retina epithelium, and acid release in the choriocapillaris in the choroid.</text>
</comment>
<evidence type="ECO:0000256" key="18">
    <source>
        <dbReference type="SAM" id="MobiDB-lite"/>
    </source>
</evidence>
<keyword evidence="9 17" id="KW-0862">Zinc</keyword>
<evidence type="ECO:0000256" key="11">
    <source>
        <dbReference type="ARBA" id="ARBA00023157"/>
    </source>
</evidence>
<evidence type="ECO:0000256" key="8">
    <source>
        <dbReference type="ARBA" id="ARBA00022729"/>
    </source>
</evidence>
<dbReference type="PANTHER" id="PTHR18952">
    <property type="entry name" value="CARBONIC ANHYDRASE"/>
    <property type="match status" value="1"/>
</dbReference>
<keyword evidence="13 17" id="KW-0456">Lyase</keyword>
<dbReference type="InterPro" id="IPR041874">
    <property type="entry name" value="CA4/CA15"/>
</dbReference>
<evidence type="ECO:0000256" key="12">
    <source>
        <dbReference type="ARBA" id="ARBA00023180"/>
    </source>
</evidence>
<keyword evidence="10" id="KW-0472">Membrane</keyword>
<feature type="domain" description="Alpha-carbonic anhydrase" evidence="19">
    <location>
        <begin position="215"/>
        <end position="477"/>
    </location>
</feature>
<dbReference type="PROSITE" id="PS51144">
    <property type="entry name" value="ALPHA_CA_2"/>
    <property type="match status" value="1"/>
</dbReference>
<feature type="compositionally biased region" description="Polar residues" evidence="18">
    <location>
        <begin position="34"/>
        <end position="44"/>
    </location>
</feature>
<keyword evidence="12" id="KW-0325">Glycoprotein</keyword>
<dbReference type="GO" id="GO:0098552">
    <property type="term" value="C:side of membrane"/>
    <property type="evidence" value="ECO:0007669"/>
    <property type="project" value="UniProtKB-KW"/>
</dbReference>
<evidence type="ECO:0000256" key="13">
    <source>
        <dbReference type="ARBA" id="ARBA00023239"/>
    </source>
</evidence>
<organism evidence="20 21">
    <name type="scientific">Fukomys damarensis</name>
    <name type="common">Damaraland mole rat</name>
    <name type="synonym">Cryptomys damarensis</name>
    <dbReference type="NCBI Taxonomy" id="885580"/>
    <lineage>
        <taxon>Eukaryota</taxon>
        <taxon>Metazoa</taxon>
        <taxon>Chordata</taxon>
        <taxon>Craniata</taxon>
        <taxon>Vertebrata</taxon>
        <taxon>Euteleostomi</taxon>
        <taxon>Mammalia</taxon>
        <taxon>Eutheria</taxon>
        <taxon>Euarchontoglires</taxon>
        <taxon>Glires</taxon>
        <taxon>Rodentia</taxon>
        <taxon>Hystricomorpha</taxon>
        <taxon>Bathyergidae</taxon>
        <taxon>Fukomys</taxon>
    </lineage>
</organism>
<accession>A0A091DM79</accession>
<dbReference type="SUPFAM" id="SSF51069">
    <property type="entry name" value="Carbonic anhydrase"/>
    <property type="match status" value="1"/>
</dbReference>
<evidence type="ECO:0000313" key="20">
    <source>
        <dbReference type="EMBL" id="KFO32182.1"/>
    </source>
</evidence>
<evidence type="ECO:0000256" key="7">
    <source>
        <dbReference type="ARBA" id="ARBA00022723"/>
    </source>
</evidence>
<feature type="region of interest" description="Disordered" evidence="18">
    <location>
        <begin position="25"/>
        <end position="86"/>
    </location>
</feature>
<comment type="cofactor">
    <cofactor evidence="1 17">
        <name>Zn(2+)</name>
        <dbReference type="ChEBI" id="CHEBI:29105"/>
    </cofactor>
</comment>
<evidence type="ECO:0000256" key="10">
    <source>
        <dbReference type="ARBA" id="ARBA00023136"/>
    </source>
</evidence>
<dbReference type="InterPro" id="IPR036398">
    <property type="entry name" value="CA_dom_sf"/>
</dbReference>
<dbReference type="InterPro" id="IPR001148">
    <property type="entry name" value="CA_dom"/>
</dbReference>
<sequence>MACYSARHTEIKEIPDRWMDGQGDIHCHGKLRSPHSSEVTQTKGSLLPEPRSGEVTAEPGPGGTPKAVSGRGACQQGPSQTARPQPGPFSLCVLRVSPLNNATNQPLFSSGCVAFTGGADLFFSTGRVSRLHCSEREKMSEKQMTSAAEVKQEAEQGWKAGNRLQLQRSAHLRGRDCLGADRCLCRVDPCGGPPGQQLLGAAPLGRRYCTFAKESHWCYEVQAENPQFSCEGPDQWGGDCQKSHQSPINIMTNETRLDHHLGDFSFSGYDKKERRTVQNNGHSVMVSLESGVAINGGGLTTQYRATQLHLHWSEKVDKGSEHSLNGQRFAMEMHIVHEKGAGTSSVEEENPKDKIAVLAFLVEEGDELNEGFRPLVEALDRIPIPNMSTTMEPSSIMDLLPKKGKLRHYFRYQGSLTTPDCDETVVWTVFKEHIQLHKDQILAFSQKLYYDKEQKMRMTDNVRPLQHLGDRLVYTSRAPGQLLPLPLPALLVPTLTCLVAGVLR</sequence>
<evidence type="ECO:0000256" key="9">
    <source>
        <dbReference type="ARBA" id="ARBA00022833"/>
    </source>
</evidence>
<dbReference type="CDD" id="cd03117">
    <property type="entry name" value="alpha_CA_IV_XV_like"/>
    <property type="match status" value="1"/>
</dbReference>
<dbReference type="GO" id="GO:0005886">
    <property type="term" value="C:plasma membrane"/>
    <property type="evidence" value="ECO:0007669"/>
    <property type="project" value="UniProtKB-SubCell"/>
</dbReference>
<dbReference type="PANTHER" id="PTHR18952:SF95">
    <property type="entry name" value="CARBONIC ANHYDRASE 4"/>
    <property type="match status" value="1"/>
</dbReference>
<evidence type="ECO:0000256" key="15">
    <source>
        <dbReference type="ARBA" id="ARBA00045603"/>
    </source>
</evidence>
<keyword evidence="11" id="KW-1015">Disulfide bond</keyword>
<keyword evidence="5" id="KW-1003">Cell membrane</keyword>
<name>A0A091DM79_FUKDA</name>
<keyword evidence="14" id="KW-0449">Lipoprotein</keyword>
<evidence type="ECO:0000256" key="4">
    <source>
        <dbReference type="ARBA" id="ARBA00011736"/>
    </source>
</evidence>
<dbReference type="InterPro" id="IPR018338">
    <property type="entry name" value="Carbonic_anhydrase_a-class_CS"/>
</dbReference>
<comment type="subcellular location">
    <subcellularLocation>
        <location evidence="2">Cell membrane</location>
        <topology evidence="2">Lipid-anchor</topology>
        <topology evidence="2">GPI-anchor</topology>
    </subcellularLocation>
</comment>
<evidence type="ECO:0000256" key="14">
    <source>
        <dbReference type="ARBA" id="ARBA00023288"/>
    </source>
</evidence>
<dbReference type="InterPro" id="IPR023561">
    <property type="entry name" value="Carbonic_anhydrase_a-class"/>
</dbReference>
<evidence type="ECO:0000256" key="5">
    <source>
        <dbReference type="ARBA" id="ARBA00022475"/>
    </source>
</evidence>
<dbReference type="Proteomes" id="UP000028990">
    <property type="component" value="Unassembled WGS sequence"/>
</dbReference>
<evidence type="ECO:0000259" key="19">
    <source>
        <dbReference type="PROSITE" id="PS51144"/>
    </source>
</evidence>
<keyword evidence="7 17" id="KW-0479">Metal-binding</keyword>
<evidence type="ECO:0000256" key="17">
    <source>
        <dbReference type="RuleBase" id="RU367011"/>
    </source>
</evidence>
<keyword evidence="21" id="KW-1185">Reference proteome</keyword>
<dbReference type="Pfam" id="PF00194">
    <property type="entry name" value="Carb_anhydrase"/>
    <property type="match status" value="1"/>
</dbReference>
<dbReference type="eggNOG" id="KOG0382">
    <property type="taxonomic scope" value="Eukaryota"/>
</dbReference>
<keyword evidence="6" id="KW-0336">GPI-anchor</keyword>
<evidence type="ECO:0000256" key="6">
    <source>
        <dbReference type="ARBA" id="ARBA00022622"/>
    </source>
</evidence>
<proteinExistence type="inferred from homology"/>
<dbReference type="FunFam" id="3.10.200.10:FF:000003">
    <property type="entry name" value="Carbonic anhydrase 12"/>
    <property type="match status" value="1"/>
</dbReference>
<dbReference type="EMBL" id="KN122207">
    <property type="protein sequence ID" value="KFO32182.1"/>
    <property type="molecule type" value="Genomic_DNA"/>
</dbReference>
<comment type="catalytic activity">
    <reaction evidence="16">
        <text>hydrogencarbonate + H(+) = CO2 + H2O</text>
        <dbReference type="Rhea" id="RHEA:10748"/>
        <dbReference type="ChEBI" id="CHEBI:15377"/>
        <dbReference type="ChEBI" id="CHEBI:15378"/>
        <dbReference type="ChEBI" id="CHEBI:16526"/>
        <dbReference type="ChEBI" id="CHEBI:17544"/>
        <dbReference type="EC" id="4.2.1.1"/>
    </reaction>
    <physiologicalReaction direction="left-to-right" evidence="16">
        <dbReference type="Rhea" id="RHEA:10749"/>
    </physiologicalReaction>
    <physiologicalReaction direction="right-to-left" evidence="16">
        <dbReference type="Rhea" id="RHEA:10750"/>
    </physiologicalReaction>
</comment>
<dbReference type="EC" id="4.2.1.1" evidence="17"/>
<comment type="similarity">
    <text evidence="3 17">Belongs to the alpha-carbonic anhydrase family.</text>
</comment>
<dbReference type="PROSITE" id="PS00162">
    <property type="entry name" value="ALPHA_CA_1"/>
    <property type="match status" value="1"/>
</dbReference>
<evidence type="ECO:0000313" key="21">
    <source>
        <dbReference type="Proteomes" id="UP000028990"/>
    </source>
</evidence>
<evidence type="ECO:0000256" key="16">
    <source>
        <dbReference type="ARBA" id="ARBA00049061"/>
    </source>
</evidence>